<evidence type="ECO:0000313" key="3">
    <source>
        <dbReference type="EMBL" id="GLJ67170.1"/>
    </source>
</evidence>
<name>A0ABQ5SU54_9ACTN</name>
<organism evidence="3 4">
    <name type="scientific">Nocardioides luteus</name>
    <dbReference type="NCBI Taxonomy" id="1844"/>
    <lineage>
        <taxon>Bacteria</taxon>
        <taxon>Bacillati</taxon>
        <taxon>Actinomycetota</taxon>
        <taxon>Actinomycetes</taxon>
        <taxon>Propionibacteriales</taxon>
        <taxon>Nocardioidaceae</taxon>
        <taxon>Nocardioides</taxon>
    </lineage>
</organism>
<gene>
    <name evidence="3" type="ORF">GCM10017579_12060</name>
</gene>
<comment type="caution">
    <text evidence="3">The sequence shown here is derived from an EMBL/GenBank/DDBJ whole genome shotgun (WGS) entry which is preliminary data.</text>
</comment>
<dbReference type="RefSeq" id="WP_229787863.1">
    <property type="nucleotide sequence ID" value="NZ_BMRK01000010.1"/>
</dbReference>
<dbReference type="Pfam" id="PF01206">
    <property type="entry name" value="TusA"/>
    <property type="match status" value="1"/>
</dbReference>
<dbReference type="InterPro" id="IPR001455">
    <property type="entry name" value="TusA-like"/>
</dbReference>
<dbReference type="CDD" id="cd00291">
    <property type="entry name" value="SirA_YedF_YeeD"/>
    <property type="match status" value="1"/>
</dbReference>
<sequence>MSERQHVDEPIVTLDCRRQACPRPIIELGRHLGDVEVGEVIAVAADDVAAHHDVPAWARMRGQEFVGEAEADDGVPVYRIRRLS</sequence>
<comment type="similarity">
    <text evidence="1">Belongs to the sulfur carrier protein TusA family.</text>
</comment>
<accession>A0ABQ5SU54</accession>
<reference evidence="3" key="2">
    <citation type="submission" date="2023-01" db="EMBL/GenBank/DDBJ databases">
        <authorList>
            <person name="Sun Q."/>
            <person name="Evtushenko L."/>
        </authorList>
    </citation>
    <scope>NUCLEOTIDE SEQUENCE</scope>
    <source>
        <strain evidence="3">VKM Ac-1246</strain>
    </source>
</reference>
<protein>
    <recommendedName>
        <fullName evidence="2">UPF0033 domain-containing protein</fullName>
    </recommendedName>
</protein>
<proteinExistence type="inferred from homology"/>
<dbReference type="PANTHER" id="PTHR33279">
    <property type="entry name" value="SULFUR CARRIER PROTEIN YEDF-RELATED"/>
    <property type="match status" value="1"/>
</dbReference>
<keyword evidence="4" id="KW-1185">Reference proteome</keyword>
<dbReference type="PANTHER" id="PTHR33279:SF6">
    <property type="entry name" value="SULFUR CARRIER PROTEIN YEDF-RELATED"/>
    <property type="match status" value="1"/>
</dbReference>
<feature type="domain" description="UPF0033" evidence="2">
    <location>
        <begin position="13"/>
        <end position="81"/>
    </location>
</feature>
<evidence type="ECO:0000259" key="2">
    <source>
        <dbReference type="Pfam" id="PF01206"/>
    </source>
</evidence>
<dbReference type="Gene3D" id="3.30.110.40">
    <property type="entry name" value="TusA-like domain"/>
    <property type="match status" value="1"/>
</dbReference>
<dbReference type="Proteomes" id="UP001142292">
    <property type="component" value="Unassembled WGS sequence"/>
</dbReference>
<dbReference type="SUPFAM" id="SSF64307">
    <property type="entry name" value="SirA-like"/>
    <property type="match status" value="1"/>
</dbReference>
<dbReference type="InterPro" id="IPR036868">
    <property type="entry name" value="TusA-like_sf"/>
</dbReference>
<evidence type="ECO:0000313" key="4">
    <source>
        <dbReference type="Proteomes" id="UP001142292"/>
    </source>
</evidence>
<reference evidence="3" key="1">
    <citation type="journal article" date="2014" name="Int. J. Syst. Evol. Microbiol.">
        <title>Complete genome of a new Firmicutes species belonging to the dominant human colonic microbiota ('Ruminococcus bicirculans') reveals two chromosomes and a selective capacity to utilize plant glucans.</title>
        <authorList>
            <consortium name="NISC Comparative Sequencing Program"/>
            <person name="Wegmann U."/>
            <person name="Louis P."/>
            <person name="Goesmann A."/>
            <person name="Henrissat B."/>
            <person name="Duncan S.H."/>
            <person name="Flint H.J."/>
        </authorList>
    </citation>
    <scope>NUCLEOTIDE SEQUENCE</scope>
    <source>
        <strain evidence="3">VKM Ac-1246</strain>
    </source>
</reference>
<evidence type="ECO:0000256" key="1">
    <source>
        <dbReference type="ARBA" id="ARBA00008984"/>
    </source>
</evidence>
<dbReference type="EMBL" id="BSEL01000003">
    <property type="protein sequence ID" value="GLJ67170.1"/>
    <property type="molecule type" value="Genomic_DNA"/>
</dbReference>